<evidence type="ECO:0000256" key="1">
    <source>
        <dbReference type="SAM" id="MobiDB-lite"/>
    </source>
</evidence>
<sequence>MPTGPMPSRAVKDSNATGSVSMQPAVNTMVRRLAGDAKRPNSAAMPPSAAKPAMCGHAERCSAMADSTTASVACAPATVALRTEGGRASVRLSRRRAGAIVCISIWLRDVGVSGLVMECEDALVYGVKRGDQRFNGVVIETGEQFVFERDKALADGLHLGAPGGCQVQKPDASVTGVGLALHQVLRHQHVDQPHKAGAINADGRRQFALRYAVAETVEVYQRCPHGIAQPGGCKPTVEQVPPAARQPDEPEADATAWRDEVLVSHSSDCIEII</sequence>
<comment type="caution">
    <text evidence="2">The sequence shown here is derived from an EMBL/GenBank/DDBJ whole genome shotgun (WGS) entry which is preliminary data.</text>
</comment>
<feature type="compositionally biased region" description="Polar residues" evidence="1">
    <location>
        <begin position="14"/>
        <end position="25"/>
    </location>
</feature>
<proteinExistence type="predicted"/>
<organism evidence="2">
    <name type="scientific">bioreactor metagenome</name>
    <dbReference type="NCBI Taxonomy" id="1076179"/>
    <lineage>
        <taxon>unclassified sequences</taxon>
        <taxon>metagenomes</taxon>
        <taxon>ecological metagenomes</taxon>
    </lineage>
</organism>
<gene>
    <name evidence="2" type="ORF">SDC9_120526</name>
</gene>
<dbReference type="AlphaFoldDB" id="A0A645C9R8"/>
<feature type="region of interest" description="Disordered" evidence="1">
    <location>
        <begin position="1"/>
        <end position="25"/>
    </location>
</feature>
<evidence type="ECO:0000313" key="2">
    <source>
        <dbReference type="EMBL" id="MPM73544.1"/>
    </source>
</evidence>
<protein>
    <submittedName>
        <fullName evidence="2">Uncharacterized protein</fullName>
    </submittedName>
</protein>
<accession>A0A645C9R8</accession>
<dbReference type="EMBL" id="VSSQ01025431">
    <property type="protein sequence ID" value="MPM73544.1"/>
    <property type="molecule type" value="Genomic_DNA"/>
</dbReference>
<reference evidence="2" key="1">
    <citation type="submission" date="2019-08" db="EMBL/GenBank/DDBJ databases">
        <authorList>
            <person name="Kucharzyk K."/>
            <person name="Murdoch R.W."/>
            <person name="Higgins S."/>
            <person name="Loffler F."/>
        </authorList>
    </citation>
    <scope>NUCLEOTIDE SEQUENCE</scope>
</reference>
<name>A0A645C9R8_9ZZZZ</name>